<feature type="domain" description="TonB C-terminal" evidence="11">
    <location>
        <begin position="61"/>
        <end position="150"/>
    </location>
</feature>
<evidence type="ECO:0000256" key="9">
    <source>
        <dbReference type="ARBA" id="ARBA00023136"/>
    </source>
</evidence>
<dbReference type="GO" id="GO:0055085">
    <property type="term" value="P:transmembrane transport"/>
    <property type="evidence" value="ECO:0007669"/>
    <property type="project" value="InterPro"/>
</dbReference>
<dbReference type="NCBIfam" id="TIGR01352">
    <property type="entry name" value="tonB_Cterm"/>
    <property type="match status" value="1"/>
</dbReference>
<dbReference type="OrthoDB" id="649093at2"/>
<keyword evidence="4" id="KW-1003">Cell membrane</keyword>
<evidence type="ECO:0000256" key="3">
    <source>
        <dbReference type="ARBA" id="ARBA00022448"/>
    </source>
</evidence>
<accession>A0A4R0NCY9</accession>
<dbReference type="RefSeq" id="WP_131597586.1">
    <property type="nucleotide sequence ID" value="NZ_SJSL01000007.1"/>
</dbReference>
<protein>
    <submittedName>
        <fullName evidence="12">Energy transducer TonB</fullName>
    </submittedName>
</protein>
<feature type="signal peptide" evidence="10">
    <location>
        <begin position="1"/>
        <end position="18"/>
    </location>
</feature>
<evidence type="ECO:0000256" key="1">
    <source>
        <dbReference type="ARBA" id="ARBA00004383"/>
    </source>
</evidence>
<keyword evidence="10" id="KW-0732">Signal</keyword>
<evidence type="ECO:0000256" key="8">
    <source>
        <dbReference type="ARBA" id="ARBA00022989"/>
    </source>
</evidence>
<keyword evidence="9" id="KW-0472">Membrane</keyword>
<dbReference type="PANTHER" id="PTHR33446">
    <property type="entry name" value="PROTEIN TONB-RELATED"/>
    <property type="match status" value="1"/>
</dbReference>
<comment type="subcellular location">
    <subcellularLocation>
        <location evidence="1">Cell inner membrane</location>
        <topology evidence="1">Single-pass membrane protein</topology>
        <orientation evidence="1">Periplasmic side</orientation>
    </subcellularLocation>
</comment>
<keyword evidence="8" id="KW-1133">Transmembrane helix</keyword>
<evidence type="ECO:0000256" key="2">
    <source>
        <dbReference type="ARBA" id="ARBA00006555"/>
    </source>
</evidence>
<evidence type="ECO:0000256" key="5">
    <source>
        <dbReference type="ARBA" id="ARBA00022519"/>
    </source>
</evidence>
<comment type="caution">
    <text evidence="12">The sequence shown here is derived from an EMBL/GenBank/DDBJ whole genome shotgun (WGS) entry which is preliminary data.</text>
</comment>
<dbReference type="GO" id="GO:0098797">
    <property type="term" value="C:plasma membrane protein complex"/>
    <property type="evidence" value="ECO:0007669"/>
    <property type="project" value="TreeGrafter"/>
</dbReference>
<proteinExistence type="inferred from homology"/>
<evidence type="ECO:0000256" key="4">
    <source>
        <dbReference type="ARBA" id="ARBA00022475"/>
    </source>
</evidence>
<dbReference type="Gene3D" id="3.30.1150.10">
    <property type="match status" value="1"/>
</dbReference>
<dbReference type="Proteomes" id="UP000293347">
    <property type="component" value="Unassembled WGS sequence"/>
</dbReference>
<dbReference type="InterPro" id="IPR037682">
    <property type="entry name" value="TonB_C"/>
</dbReference>
<evidence type="ECO:0000313" key="13">
    <source>
        <dbReference type="Proteomes" id="UP000293347"/>
    </source>
</evidence>
<evidence type="ECO:0000256" key="7">
    <source>
        <dbReference type="ARBA" id="ARBA00022927"/>
    </source>
</evidence>
<dbReference type="PROSITE" id="PS52015">
    <property type="entry name" value="TONB_CTD"/>
    <property type="match status" value="1"/>
</dbReference>
<evidence type="ECO:0000256" key="10">
    <source>
        <dbReference type="SAM" id="SignalP"/>
    </source>
</evidence>
<dbReference type="GO" id="GO:0015031">
    <property type="term" value="P:protein transport"/>
    <property type="evidence" value="ECO:0007669"/>
    <property type="project" value="UniProtKB-KW"/>
</dbReference>
<dbReference type="EMBL" id="SJSL01000007">
    <property type="protein sequence ID" value="TCC98211.1"/>
    <property type="molecule type" value="Genomic_DNA"/>
</dbReference>
<reference evidence="12 13" key="1">
    <citation type="submission" date="2019-02" db="EMBL/GenBank/DDBJ databases">
        <title>Pedobacter sp. RP-1-14 sp. nov., isolated from Arctic soil.</title>
        <authorList>
            <person name="Dahal R.H."/>
        </authorList>
    </citation>
    <scope>NUCLEOTIDE SEQUENCE [LARGE SCALE GENOMIC DNA]</scope>
    <source>
        <strain evidence="12 13">RP-1-14</strain>
    </source>
</reference>
<keyword evidence="5" id="KW-0997">Cell inner membrane</keyword>
<dbReference type="GO" id="GO:0031992">
    <property type="term" value="F:energy transducer activity"/>
    <property type="evidence" value="ECO:0007669"/>
    <property type="project" value="TreeGrafter"/>
</dbReference>
<keyword evidence="3" id="KW-0813">Transport</keyword>
<dbReference type="AlphaFoldDB" id="A0A4R0NCY9"/>
<keyword evidence="6" id="KW-0812">Transmembrane</keyword>
<dbReference type="Pfam" id="PF03544">
    <property type="entry name" value="TonB_C"/>
    <property type="match status" value="1"/>
</dbReference>
<keyword evidence="7" id="KW-0653">Protein transport</keyword>
<evidence type="ECO:0000256" key="6">
    <source>
        <dbReference type="ARBA" id="ARBA00022692"/>
    </source>
</evidence>
<dbReference type="InterPro" id="IPR051045">
    <property type="entry name" value="TonB-dependent_transducer"/>
</dbReference>
<evidence type="ECO:0000259" key="11">
    <source>
        <dbReference type="PROSITE" id="PS52015"/>
    </source>
</evidence>
<sequence>MKLLLTLACSAICLSNMAEEGVKDQQNQPFLTESIAERSYLQTDSTVIEFISVNKMPPFKGGMSAFQKKVQKTVVYPKEAKATGHYGKVFVTFIVELDGSISNVKVLRKLGKGCDEAAVEAIKKMSFEGPAIYKDIPVRMRYNMAVGFGV</sequence>
<name>A0A4R0NCY9_9SPHI</name>
<dbReference type="InterPro" id="IPR006260">
    <property type="entry name" value="TonB/TolA_C"/>
</dbReference>
<keyword evidence="13" id="KW-1185">Reference proteome</keyword>
<evidence type="ECO:0000313" key="12">
    <source>
        <dbReference type="EMBL" id="TCC98211.1"/>
    </source>
</evidence>
<gene>
    <name evidence="12" type="ORF">EZ437_18645</name>
</gene>
<dbReference type="SUPFAM" id="SSF74653">
    <property type="entry name" value="TolA/TonB C-terminal domain"/>
    <property type="match status" value="1"/>
</dbReference>
<dbReference type="PANTHER" id="PTHR33446:SF2">
    <property type="entry name" value="PROTEIN TONB"/>
    <property type="match status" value="1"/>
</dbReference>
<feature type="chain" id="PRO_5020327120" evidence="10">
    <location>
        <begin position="19"/>
        <end position="150"/>
    </location>
</feature>
<comment type="similarity">
    <text evidence="2">Belongs to the TonB family.</text>
</comment>
<organism evidence="12 13">
    <name type="scientific">Pedobacter psychroterrae</name>
    <dbReference type="NCBI Taxonomy" id="2530453"/>
    <lineage>
        <taxon>Bacteria</taxon>
        <taxon>Pseudomonadati</taxon>
        <taxon>Bacteroidota</taxon>
        <taxon>Sphingobacteriia</taxon>
        <taxon>Sphingobacteriales</taxon>
        <taxon>Sphingobacteriaceae</taxon>
        <taxon>Pedobacter</taxon>
    </lineage>
</organism>